<proteinExistence type="inferred from homology"/>
<evidence type="ECO:0000259" key="3">
    <source>
        <dbReference type="Pfam" id="PF09186"/>
    </source>
</evidence>
<dbReference type="InterPro" id="IPR015269">
    <property type="entry name" value="UPF0029_Impact_C"/>
</dbReference>
<reference evidence="4 5" key="1">
    <citation type="submission" date="2018-11" db="EMBL/GenBank/DDBJ databases">
        <authorList>
            <person name="Da X."/>
        </authorList>
    </citation>
    <scope>NUCLEOTIDE SEQUENCE [LARGE SCALE GENOMIC DNA]</scope>
    <source>
        <strain evidence="4 5">S14-144</strain>
    </source>
</reference>
<dbReference type="Proteomes" id="UP000268084">
    <property type="component" value="Chromosome"/>
</dbReference>
<dbReference type="Pfam" id="PF01205">
    <property type="entry name" value="Impact_N"/>
    <property type="match status" value="1"/>
</dbReference>
<organism evidence="4 5">
    <name type="scientific">Nakamurella antarctica</name>
    <dbReference type="NCBI Taxonomy" id="1902245"/>
    <lineage>
        <taxon>Bacteria</taxon>
        <taxon>Bacillati</taxon>
        <taxon>Actinomycetota</taxon>
        <taxon>Actinomycetes</taxon>
        <taxon>Nakamurellales</taxon>
        <taxon>Nakamurellaceae</taxon>
        <taxon>Nakamurella</taxon>
    </lineage>
</organism>
<dbReference type="SUPFAM" id="SSF54980">
    <property type="entry name" value="EF-G C-terminal domain-like"/>
    <property type="match status" value="1"/>
</dbReference>
<dbReference type="PANTHER" id="PTHR16301">
    <property type="entry name" value="IMPACT-RELATED"/>
    <property type="match status" value="1"/>
</dbReference>
<gene>
    <name evidence="4" type="ORF">EH165_01865</name>
</gene>
<dbReference type="EMBL" id="CP034170">
    <property type="protein sequence ID" value="AZI57097.1"/>
    <property type="molecule type" value="Genomic_DNA"/>
</dbReference>
<reference evidence="4 5" key="2">
    <citation type="submission" date="2018-12" db="EMBL/GenBank/DDBJ databases">
        <title>Nakamurella antarcticus sp. nov., isolated from Antarctica South Shetland Islands soil.</title>
        <authorList>
            <person name="Peng F."/>
        </authorList>
    </citation>
    <scope>NUCLEOTIDE SEQUENCE [LARGE SCALE GENOMIC DNA]</scope>
    <source>
        <strain evidence="4 5">S14-144</strain>
    </source>
</reference>
<protein>
    <submittedName>
        <fullName evidence="4">DUF1949 domain-containing protein</fullName>
    </submittedName>
</protein>
<name>A0A3G8ZJY9_9ACTN</name>
<feature type="domain" description="Impact N-terminal" evidence="2">
    <location>
        <begin position="48"/>
        <end position="214"/>
    </location>
</feature>
<dbReference type="KEGG" id="nak:EH165_01865"/>
<dbReference type="OrthoDB" id="9813771at2"/>
<dbReference type="InterPro" id="IPR023582">
    <property type="entry name" value="Impact"/>
</dbReference>
<dbReference type="InterPro" id="IPR020568">
    <property type="entry name" value="Ribosomal_Su5_D2-typ_SF"/>
</dbReference>
<dbReference type="InterPro" id="IPR035647">
    <property type="entry name" value="EFG_III/V"/>
</dbReference>
<keyword evidence="5" id="KW-1185">Reference proteome</keyword>
<dbReference type="InterPro" id="IPR036956">
    <property type="entry name" value="Impact_N_sf"/>
</dbReference>
<dbReference type="GO" id="GO:0006446">
    <property type="term" value="P:regulation of translational initiation"/>
    <property type="evidence" value="ECO:0007669"/>
    <property type="project" value="TreeGrafter"/>
</dbReference>
<accession>A0A3G8ZJY9</accession>
<dbReference type="SUPFAM" id="SSF54211">
    <property type="entry name" value="Ribosomal protein S5 domain 2-like"/>
    <property type="match status" value="2"/>
</dbReference>
<dbReference type="Gene3D" id="3.30.230.30">
    <property type="entry name" value="Impact, N-terminal domain"/>
    <property type="match status" value="1"/>
</dbReference>
<evidence type="ECO:0000256" key="1">
    <source>
        <dbReference type="ARBA" id="ARBA00007665"/>
    </source>
</evidence>
<evidence type="ECO:0000259" key="2">
    <source>
        <dbReference type="Pfam" id="PF01205"/>
    </source>
</evidence>
<evidence type="ECO:0000313" key="4">
    <source>
        <dbReference type="EMBL" id="AZI57097.1"/>
    </source>
</evidence>
<sequence length="299" mass="31476">MRQLPLLRPNRLSLRERALDSWGPVTPSNNSPSYLTISGTATAEIDVKRSRFVAVILPVSSDQAAKAIIDGQRRLHHAARHHCSAYILAPTILAPNILAPNILAPNILASYISADRPIGSAPALDAAATLDRPRAAGVNPARPASSEGSAPLSLATERANDDGEPAGTAGMPMLDVLRGAQLMDVIAVVTRYFGGTLLGAGGLVRAYSDAASAACKEAKPLRRSLFQLFAVAVDHARAGQVEAQLRNRSVRIHSVEYETNAVLTLAVEPHHTAELTSIVAGITAGAGTLRPVGYAWVQS</sequence>
<dbReference type="InterPro" id="IPR001498">
    <property type="entry name" value="Impact_N"/>
</dbReference>
<dbReference type="PANTHER" id="PTHR16301:SF20">
    <property type="entry name" value="IMPACT FAMILY MEMBER YIGZ"/>
    <property type="match status" value="1"/>
</dbReference>
<dbReference type="Pfam" id="PF09186">
    <property type="entry name" value="DUF1949"/>
    <property type="match status" value="1"/>
</dbReference>
<feature type="domain" description="UPF0029" evidence="3">
    <location>
        <begin position="231"/>
        <end position="285"/>
    </location>
</feature>
<dbReference type="InterPro" id="IPR020569">
    <property type="entry name" value="UPF0029_Impact_CS"/>
</dbReference>
<dbReference type="AlphaFoldDB" id="A0A3G8ZJY9"/>
<evidence type="ECO:0000313" key="5">
    <source>
        <dbReference type="Proteomes" id="UP000268084"/>
    </source>
</evidence>
<dbReference type="PROSITE" id="PS00910">
    <property type="entry name" value="UPF0029"/>
    <property type="match status" value="1"/>
</dbReference>
<comment type="similarity">
    <text evidence="1">Belongs to the IMPACT family.</text>
</comment>
<dbReference type="GO" id="GO:0005737">
    <property type="term" value="C:cytoplasm"/>
    <property type="evidence" value="ECO:0007669"/>
    <property type="project" value="TreeGrafter"/>
</dbReference>